<evidence type="ECO:0000256" key="1">
    <source>
        <dbReference type="ARBA" id="ARBA00023015"/>
    </source>
</evidence>
<dbReference type="InterPro" id="IPR010982">
    <property type="entry name" value="Lambda_DNA-bd_dom_sf"/>
</dbReference>
<evidence type="ECO:0000259" key="5">
    <source>
        <dbReference type="PROSITE" id="PS50932"/>
    </source>
</evidence>
<evidence type="ECO:0000313" key="6">
    <source>
        <dbReference type="EMBL" id="MFC3764713.1"/>
    </source>
</evidence>
<keyword evidence="1" id="KW-0805">Transcription regulation</keyword>
<evidence type="ECO:0000256" key="2">
    <source>
        <dbReference type="ARBA" id="ARBA00023125"/>
    </source>
</evidence>
<dbReference type="Proteomes" id="UP001595699">
    <property type="component" value="Unassembled WGS sequence"/>
</dbReference>
<dbReference type="InterPro" id="IPR046335">
    <property type="entry name" value="LacI/GalR-like_sensor"/>
</dbReference>
<dbReference type="RefSeq" id="WP_205118982.1">
    <property type="nucleotide sequence ID" value="NZ_JAFBCM010000001.1"/>
</dbReference>
<feature type="domain" description="HTH lacI-type" evidence="5">
    <location>
        <begin position="8"/>
        <end position="62"/>
    </location>
</feature>
<sequence>MKALTGTATIYAVAERAGVSIATVSRALRGSDLVTPATKERVQQAARELNFRPSRTARSLAEGRNAANGIVFPDLSGPYYAEVVLGYEEAAAELGRSVLILATRGRDNVEHQVSDLASRVDGLVVMGQTIDDDAVRGLAATGLPIVLLARPRIEDLATVAAENQQAAHELTHHLIAHGHRRFAFLGDPDASYDVAERWNGMCETLTSNGIEAPKNPIRCGFDETEGEAAAEKALGTGTSPDVLVCANDEVALGALLVAERRGIAVPDELAVTGWDDIMAARHVRPALTTMRQPMRELGAYAARALDAQIEGGSAPRLDVLPTALTVRSSCGPHHEETNHALDTLRGGSARTTPPARRRAGGR</sequence>
<keyword evidence="2 6" id="KW-0238">DNA-binding</keyword>
<dbReference type="EMBL" id="JBHRZH010000031">
    <property type="protein sequence ID" value="MFC3764713.1"/>
    <property type="molecule type" value="Genomic_DNA"/>
</dbReference>
<keyword evidence="7" id="KW-1185">Reference proteome</keyword>
<dbReference type="GO" id="GO:0003677">
    <property type="term" value="F:DNA binding"/>
    <property type="evidence" value="ECO:0007669"/>
    <property type="project" value="UniProtKB-KW"/>
</dbReference>
<dbReference type="SMART" id="SM00354">
    <property type="entry name" value="HTH_LACI"/>
    <property type="match status" value="1"/>
</dbReference>
<dbReference type="Pfam" id="PF00356">
    <property type="entry name" value="LacI"/>
    <property type="match status" value="1"/>
</dbReference>
<dbReference type="SUPFAM" id="SSF53822">
    <property type="entry name" value="Periplasmic binding protein-like I"/>
    <property type="match status" value="1"/>
</dbReference>
<protein>
    <submittedName>
        <fullName evidence="6">LacI family DNA-binding transcriptional regulator</fullName>
    </submittedName>
</protein>
<evidence type="ECO:0000256" key="4">
    <source>
        <dbReference type="SAM" id="MobiDB-lite"/>
    </source>
</evidence>
<evidence type="ECO:0000313" key="7">
    <source>
        <dbReference type="Proteomes" id="UP001595699"/>
    </source>
</evidence>
<name>A0ABV7YHU0_9ACTN</name>
<dbReference type="PANTHER" id="PTHR30146">
    <property type="entry name" value="LACI-RELATED TRANSCRIPTIONAL REPRESSOR"/>
    <property type="match status" value="1"/>
</dbReference>
<feature type="region of interest" description="Disordered" evidence="4">
    <location>
        <begin position="329"/>
        <end position="362"/>
    </location>
</feature>
<dbReference type="Pfam" id="PF13377">
    <property type="entry name" value="Peripla_BP_3"/>
    <property type="match status" value="1"/>
</dbReference>
<dbReference type="SUPFAM" id="SSF47413">
    <property type="entry name" value="lambda repressor-like DNA-binding domains"/>
    <property type="match status" value="1"/>
</dbReference>
<organism evidence="6 7">
    <name type="scientific">Tenggerimyces flavus</name>
    <dbReference type="NCBI Taxonomy" id="1708749"/>
    <lineage>
        <taxon>Bacteria</taxon>
        <taxon>Bacillati</taxon>
        <taxon>Actinomycetota</taxon>
        <taxon>Actinomycetes</taxon>
        <taxon>Propionibacteriales</taxon>
        <taxon>Nocardioidaceae</taxon>
        <taxon>Tenggerimyces</taxon>
    </lineage>
</organism>
<gene>
    <name evidence="6" type="ORF">ACFOUW_27995</name>
</gene>
<dbReference type="InterPro" id="IPR000843">
    <property type="entry name" value="HTH_LacI"/>
</dbReference>
<accession>A0ABV7YHU0</accession>
<dbReference type="CDD" id="cd06267">
    <property type="entry name" value="PBP1_LacI_sugar_binding-like"/>
    <property type="match status" value="1"/>
</dbReference>
<dbReference type="InterPro" id="IPR028082">
    <property type="entry name" value="Peripla_BP_I"/>
</dbReference>
<dbReference type="CDD" id="cd01392">
    <property type="entry name" value="HTH_LacI"/>
    <property type="match status" value="1"/>
</dbReference>
<dbReference type="Gene3D" id="3.40.50.2300">
    <property type="match status" value="2"/>
</dbReference>
<comment type="caution">
    <text evidence="6">The sequence shown here is derived from an EMBL/GenBank/DDBJ whole genome shotgun (WGS) entry which is preliminary data.</text>
</comment>
<keyword evidence="3" id="KW-0804">Transcription</keyword>
<reference evidence="7" key="1">
    <citation type="journal article" date="2019" name="Int. J. Syst. Evol. Microbiol.">
        <title>The Global Catalogue of Microorganisms (GCM) 10K type strain sequencing project: providing services to taxonomists for standard genome sequencing and annotation.</title>
        <authorList>
            <consortium name="The Broad Institute Genomics Platform"/>
            <consortium name="The Broad Institute Genome Sequencing Center for Infectious Disease"/>
            <person name="Wu L."/>
            <person name="Ma J."/>
        </authorList>
    </citation>
    <scope>NUCLEOTIDE SEQUENCE [LARGE SCALE GENOMIC DNA]</scope>
    <source>
        <strain evidence="7">CGMCC 4.7241</strain>
    </source>
</reference>
<evidence type="ECO:0000256" key="3">
    <source>
        <dbReference type="ARBA" id="ARBA00023163"/>
    </source>
</evidence>
<dbReference type="Gene3D" id="1.10.260.40">
    <property type="entry name" value="lambda repressor-like DNA-binding domains"/>
    <property type="match status" value="1"/>
</dbReference>
<proteinExistence type="predicted"/>
<dbReference type="PANTHER" id="PTHR30146:SF153">
    <property type="entry name" value="LACTOSE OPERON REPRESSOR"/>
    <property type="match status" value="1"/>
</dbReference>
<dbReference type="PROSITE" id="PS50932">
    <property type="entry name" value="HTH_LACI_2"/>
    <property type="match status" value="1"/>
</dbReference>